<gene>
    <name evidence="2" type="ORF">GCM10009863_38350</name>
</gene>
<feature type="region of interest" description="Disordered" evidence="1">
    <location>
        <begin position="414"/>
        <end position="438"/>
    </location>
</feature>
<sequence>MSSTPARSPEQIREDIRAQGGVAHGPGRLARAEELLAEAERSADPAALAEALLQLAAARRFGTPARTTAGPVGRALRLWDEQPDAFAPEAVRELLWSLRWAAEDAIEDPDVPAAAVAELLAELSRRHATASLSQRPVHAREFLAAVRLGDEERAAPALASWHAAPRDEAADCRGCELAWEGAAHARRATLAEAADRTAGAAGASAAGAAEDAEALRLWEPVLRGEHDCRSRPSLLAAALLPLLRLGRADEARRHHLAGYPAVREDPAERTAVAHHLEFCARTGNEPRGLRLLAEQDPHRWEAAEDPASHGDWMAAVAVLMRRLVALGHGAMPVPGPPERRWTAAALREHATREALAVAARFDRRIWSKNLRNENPRDEHGEEGREGEERSPGERSRAESNRRAALARIEAGPLSGHLPLGLGTGPLAPRTGERAAAEAGDSDPRALLVRARALSVAGRPGALAVWAELAEAVARTGVRLTEGEQAELLDHRAMELTRTDPEAGAAAFTEAAGRYAGAGMPGEALACRARALQASSFAPDPDPGHGPARSRSARHTRPAQEQPGRRAGALLAEAETLCAEAEAQHAAGQISTRHATAVLLTRARLRAAQLGAARRAGESERGDGSASRDGGGAAGAERDAASDIDAETLGAETLDAQALDAELERLIAFAEPDADEPAVLARIAEATETRGRLAAQYGDPAHAERLLTEAAALCHRAERPWAATGPELALGRLLLENGRHTRAAEVLDAALADPERTGTAGVPADLARLHSLLAEAYAAAGRPEEEAEALWHAARWWAEADGAAQGARVGLRLGGCLLGLERTDEAAAVLEAALPGLFDAGDEPGTVQACVWLTQTCRGPGQLLAASRLLRRTAGAPHPWQDPHGHAVIAHLAADTLRGSGEYDEARAAYARAEELWRALEDTHGVVRTLHARAWLAAEAGGPPVRSLALMDAAQREIEAALRDGPDADRPAAPGADDEQRRLQLRLETGHTHRQTAELLAEYDHAPENPEHAHTARVLAHVDLAVGAFRACGEAGLHDATGAELRAAGLEADLGRYEEAVERLTRVRAAYPAGTPDPYGTVAERLAEAGQIELRIENALR</sequence>
<protein>
    <recommendedName>
        <fullName evidence="4">Tetratricopeptide repeat protein</fullName>
    </recommendedName>
</protein>
<accession>A0ABP6CL93</accession>
<feature type="region of interest" description="Disordered" evidence="1">
    <location>
        <begin position="372"/>
        <end position="402"/>
    </location>
</feature>
<keyword evidence="3" id="KW-1185">Reference proteome</keyword>
<reference evidence="3" key="1">
    <citation type="journal article" date="2019" name="Int. J. Syst. Evol. Microbiol.">
        <title>The Global Catalogue of Microorganisms (GCM) 10K type strain sequencing project: providing services to taxonomists for standard genome sequencing and annotation.</title>
        <authorList>
            <consortium name="The Broad Institute Genomics Platform"/>
            <consortium name="The Broad Institute Genome Sequencing Center for Infectious Disease"/>
            <person name="Wu L."/>
            <person name="Ma J."/>
        </authorList>
    </citation>
    <scope>NUCLEOTIDE SEQUENCE [LARGE SCALE GENOMIC DNA]</scope>
    <source>
        <strain evidence="3">JCM 16373</strain>
    </source>
</reference>
<name>A0ABP6CL93_9ACTN</name>
<comment type="caution">
    <text evidence="2">The sequence shown here is derived from an EMBL/GenBank/DDBJ whole genome shotgun (WGS) entry which is preliminary data.</text>
</comment>
<dbReference type="Proteomes" id="UP001501447">
    <property type="component" value="Unassembled WGS sequence"/>
</dbReference>
<dbReference type="Gene3D" id="1.25.40.10">
    <property type="entry name" value="Tetratricopeptide repeat domain"/>
    <property type="match status" value="1"/>
</dbReference>
<dbReference type="RefSeq" id="WP_344567546.1">
    <property type="nucleotide sequence ID" value="NZ_BAAARJ010000012.1"/>
</dbReference>
<dbReference type="InterPro" id="IPR011990">
    <property type="entry name" value="TPR-like_helical_dom_sf"/>
</dbReference>
<evidence type="ECO:0000256" key="1">
    <source>
        <dbReference type="SAM" id="MobiDB-lite"/>
    </source>
</evidence>
<evidence type="ECO:0000313" key="3">
    <source>
        <dbReference type="Proteomes" id="UP001501447"/>
    </source>
</evidence>
<dbReference type="EMBL" id="BAAARJ010000012">
    <property type="protein sequence ID" value="GAA2620634.1"/>
    <property type="molecule type" value="Genomic_DNA"/>
</dbReference>
<feature type="region of interest" description="Disordered" evidence="1">
    <location>
        <begin position="610"/>
        <end position="639"/>
    </location>
</feature>
<feature type="region of interest" description="Disordered" evidence="1">
    <location>
        <begin position="534"/>
        <end position="565"/>
    </location>
</feature>
<organism evidence="2 3">
    <name type="scientific">Streptomyces axinellae</name>
    <dbReference type="NCBI Taxonomy" id="552788"/>
    <lineage>
        <taxon>Bacteria</taxon>
        <taxon>Bacillati</taxon>
        <taxon>Actinomycetota</taxon>
        <taxon>Actinomycetes</taxon>
        <taxon>Kitasatosporales</taxon>
        <taxon>Streptomycetaceae</taxon>
        <taxon>Streptomyces</taxon>
    </lineage>
</organism>
<feature type="region of interest" description="Disordered" evidence="1">
    <location>
        <begin position="1"/>
        <end position="24"/>
    </location>
</feature>
<proteinExistence type="predicted"/>
<dbReference type="SUPFAM" id="SSF48452">
    <property type="entry name" value="TPR-like"/>
    <property type="match status" value="1"/>
</dbReference>
<feature type="compositionally biased region" description="Low complexity" evidence="1">
    <location>
        <begin position="414"/>
        <end position="428"/>
    </location>
</feature>
<feature type="compositionally biased region" description="Basic and acidic residues" evidence="1">
    <location>
        <begin position="372"/>
        <end position="401"/>
    </location>
</feature>
<evidence type="ECO:0008006" key="4">
    <source>
        <dbReference type="Google" id="ProtNLM"/>
    </source>
</evidence>
<evidence type="ECO:0000313" key="2">
    <source>
        <dbReference type="EMBL" id="GAA2620634.1"/>
    </source>
</evidence>